<name>A0A8J8NFG9_HALGN</name>
<evidence type="ECO:0000313" key="1">
    <source>
        <dbReference type="EMBL" id="TNV74116.1"/>
    </source>
</evidence>
<dbReference type="AlphaFoldDB" id="A0A8J8NFG9"/>
<reference evidence="1" key="1">
    <citation type="submission" date="2019-06" db="EMBL/GenBank/DDBJ databases">
        <authorList>
            <person name="Zheng W."/>
        </authorList>
    </citation>
    <scope>NUCLEOTIDE SEQUENCE</scope>
    <source>
        <strain evidence="1">QDHG01</strain>
    </source>
</reference>
<proteinExistence type="predicted"/>
<protein>
    <submittedName>
        <fullName evidence="1">Uncharacterized protein</fullName>
    </submittedName>
</protein>
<accession>A0A8J8NFG9</accession>
<sequence length="296" mass="33284">MVAKQDDNECKAPVRYQYYYSIGGDSIPFNSTSRQIYIDPVNFFADYKDITTGIAKKLANIKGDIANSAITNTLSFEVKVTIICNETHLNDHYKTTYPQPMTAPYFEISSYTLGQPEKVYTFQDITSANVKCPINSRLLQQLTNVGSEGSLPFLFQFSSQSTNSNMKTQYTSDFGWVGTYTFVLTINYGYNQLYKRAFTHAVLNPCSSTGTTYNELFTNQRSGQPWIYDLSLHDSDDLSISWTNFESILCYYYNFQIDAGSLASLGLLTVANTNAVRIMSANGNSYASILLPEPQM</sequence>
<gene>
    <name evidence="1" type="ORF">FGO68_gene10642</name>
</gene>
<organism evidence="1 2">
    <name type="scientific">Halteria grandinella</name>
    <dbReference type="NCBI Taxonomy" id="5974"/>
    <lineage>
        <taxon>Eukaryota</taxon>
        <taxon>Sar</taxon>
        <taxon>Alveolata</taxon>
        <taxon>Ciliophora</taxon>
        <taxon>Intramacronucleata</taxon>
        <taxon>Spirotrichea</taxon>
        <taxon>Stichotrichia</taxon>
        <taxon>Sporadotrichida</taxon>
        <taxon>Halteriidae</taxon>
        <taxon>Halteria</taxon>
    </lineage>
</organism>
<dbReference type="EMBL" id="RRYP01017445">
    <property type="protein sequence ID" value="TNV74116.1"/>
    <property type="molecule type" value="Genomic_DNA"/>
</dbReference>
<keyword evidence="2" id="KW-1185">Reference proteome</keyword>
<comment type="caution">
    <text evidence="1">The sequence shown here is derived from an EMBL/GenBank/DDBJ whole genome shotgun (WGS) entry which is preliminary data.</text>
</comment>
<evidence type="ECO:0000313" key="2">
    <source>
        <dbReference type="Proteomes" id="UP000785679"/>
    </source>
</evidence>
<dbReference type="Proteomes" id="UP000785679">
    <property type="component" value="Unassembled WGS sequence"/>
</dbReference>